<dbReference type="Gene3D" id="2.40.128.20">
    <property type="match status" value="1"/>
</dbReference>
<accession>A0A147BI05</accession>
<dbReference type="AlphaFoldDB" id="A0A147BI05"/>
<dbReference type="Pfam" id="PF02098">
    <property type="entry name" value="His_binding"/>
    <property type="match status" value="1"/>
</dbReference>
<proteinExistence type="predicted"/>
<dbReference type="InterPro" id="IPR012674">
    <property type="entry name" value="Calycin"/>
</dbReference>
<protein>
    <submittedName>
        <fullName evidence="1">Putative salivary lipocalin</fullName>
    </submittedName>
</protein>
<dbReference type="InterPro" id="IPR002970">
    <property type="entry name" value="Tick_his-bd"/>
</dbReference>
<dbReference type="GO" id="GO:0043176">
    <property type="term" value="F:amine binding"/>
    <property type="evidence" value="ECO:0007669"/>
    <property type="project" value="InterPro"/>
</dbReference>
<sequence>MMKLGSGTMLRITVVAALCSVGIGAMFSSQNVTKHRYQELNPNLSAYQDAWKSNTDNAPYVLAYRTFQGLPWIRTRKCVTARLIAKHPENRSTIHGLSYYNTEERKWEGLKVLTKFNATRGYKVPNLMRISSYDNKTDQGRLYWTLYSEYGSCNIVRVGQNSGCELWVKKGFQDNISSCCWFIYKSYCGNKKYQIYNTKYCKRQSRE</sequence>
<dbReference type="SUPFAM" id="SSF50814">
    <property type="entry name" value="Lipocalins"/>
    <property type="match status" value="1"/>
</dbReference>
<reference evidence="1" key="1">
    <citation type="journal article" date="2018" name="PLoS Negl. Trop. Dis.">
        <title>Sialome diversity of ticks revealed by RNAseq of single tick salivary glands.</title>
        <authorList>
            <person name="Perner J."/>
            <person name="Kropackova S."/>
            <person name="Kopacek P."/>
            <person name="Ribeiro J.M."/>
        </authorList>
    </citation>
    <scope>NUCLEOTIDE SEQUENCE</scope>
    <source>
        <strain evidence="1">Siblings of single egg batch collected in Ceske Budejovice</strain>
        <tissue evidence="1">Salivary glands</tissue>
    </source>
</reference>
<dbReference type="GO" id="GO:0030682">
    <property type="term" value="P:symbiont-mediated perturbation of host defenses"/>
    <property type="evidence" value="ECO:0007669"/>
    <property type="project" value="InterPro"/>
</dbReference>
<evidence type="ECO:0000313" key="1">
    <source>
        <dbReference type="EMBL" id="JAR90398.1"/>
    </source>
</evidence>
<name>A0A147BI05_IXORI</name>
<dbReference type="EMBL" id="GEGO01005006">
    <property type="protein sequence ID" value="JAR90398.1"/>
    <property type="molecule type" value="Transcribed_RNA"/>
</dbReference>
<organism evidence="1">
    <name type="scientific">Ixodes ricinus</name>
    <name type="common">Common tick</name>
    <name type="synonym">Acarus ricinus</name>
    <dbReference type="NCBI Taxonomy" id="34613"/>
    <lineage>
        <taxon>Eukaryota</taxon>
        <taxon>Metazoa</taxon>
        <taxon>Ecdysozoa</taxon>
        <taxon>Arthropoda</taxon>
        <taxon>Chelicerata</taxon>
        <taxon>Arachnida</taxon>
        <taxon>Acari</taxon>
        <taxon>Parasitiformes</taxon>
        <taxon>Ixodida</taxon>
        <taxon>Ixodoidea</taxon>
        <taxon>Ixodidae</taxon>
        <taxon>Ixodinae</taxon>
        <taxon>Ixodes</taxon>
    </lineage>
</organism>